<sequence length="140" mass="15745">MRGLVVFATVVVVGAAYGLYELKYEVEHLEDRLRSLNGGIADSRDAIEVLRVEWSYLNRPEYLQELATQYLDYQPIAATQVAEIDRLPFRPFDRDENELDSIDGVPVPRDKPSRAPLIGGDQPGAAARMVAYHLATGERR</sequence>
<proteinExistence type="predicted"/>
<evidence type="ECO:0000313" key="3">
    <source>
        <dbReference type="Proteomes" id="UP000193200"/>
    </source>
</evidence>
<accession>A0A1Y5SCD6</accession>
<gene>
    <name evidence="2" type="ORF">OCH7691_01517</name>
</gene>
<dbReference type="EMBL" id="FWFR01000001">
    <property type="protein sequence ID" value="SLN37217.1"/>
    <property type="molecule type" value="Genomic_DNA"/>
</dbReference>
<dbReference type="InParanoid" id="A0A1Y5SCD6"/>
<evidence type="ECO:0000313" key="2">
    <source>
        <dbReference type="EMBL" id="SLN37217.1"/>
    </source>
</evidence>
<organism evidence="2 3">
    <name type="scientific">Oceanibacterium hippocampi</name>
    <dbReference type="NCBI Taxonomy" id="745714"/>
    <lineage>
        <taxon>Bacteria</taxon>
        <taxon>Pseudomonadati</taxon>
        <taxon>Pseudomonadota</taxon>
        <taxon>Alphaproteobacteria</taxon>
        <taxon>Sneathiellales</taxon>
        <taxon>Sneathiellaceae</taxon>
        <taxon>Oceanibacterium</taxon>
    </lineage>
</organism>
<dbReference type="AlphaFoldDB" id="A0A1Y5SCD6"/>
<reference evidence="2 3" key="1">
    <citation type="submission" date="2017-03" db="EMBL/GenBank/DDBJ databases">
        <authorList>
            <person name="Afonso C.L."/>
            <person name="Miller P.J."/>
            <person name="Scott M.A."/>
            <person name="Spackman E."/>
            <person name="Goraichik I."/>
            <person name="Dimitrov K.M."/>
            <person name="Suarez D.L."/>
            <person name="Swayne D.E."/>
        </authorList>
    </citation>
    <scope>NUCLEOTIDE SEQUENCE [LARGE SCALE GENOMIC DNA]</scope>
    <source>
        <strain evidence="2 3">CECT 7691</strain>
    </source>
</reference>
<evidence type="ECO:0000256" key="1">
    <source>
        <dbReference type="SAM" id="MobiDB-lite"/>
    </source>
</evidence>
<keyword evidence="3" id="KW-1185">Reference proteome</keyword>
<name>A0A1Y5SCD6_9PROT</name>
<protein>
    <recommendedName>
        <fullName evidence="4">Cell division protein FtsL</fullName>
    </recommendedName>
</protein>
<dbReference type="Proteomes" id="UP000193200">
    <property type="component" value="Unassembled WGS sequence"/>
</dbReference>
<dbReference type="OrthoDB" id="7165680at2"/>
<feature type="region of interest" description="Disordered" evidence="1">
    <location>
        <begin position="95"/>
        <end position="122"/>
    </location>
</feature>
<dbReference type="RefSeq" id="WP_085882725.1">
    <property type="nucleotide sequence ID" value="NZ_FWFR01000001.1"/>
</dbReference>
<evidence type="ECO:0008006" key="4">
    <source>
        <dbReference type="Google" id="ProtNLM"/>
    </source>
</evidence>